<dbReference type="RefSeq" id="WP_106529904.1">
    <property type="nucleotide sequence ID" value="NZ_PYAW01000004.1"/>
</dbReference>
<gene>
    <name evidence="2" type="ORF">CLV51_104292</name>
</gene>
<dbReference type="Gene3D" id="3.40.710.10">
    <property type="entry name" value="DD-peptidase/beta-lactamase superfamily"/>
    <property type="match status" value="1"/>
</dbReference>
<evidence type="ECO:0000259" key="1">
    <source>
        <dbReference type="Pfam" id="PF00144"/>
    </source>
</evidence>
<dbReference type="EMBL" id="PYAW01000004">
    <property type="protein sequence ID" value="PSL45586.1"/>
    <property type="molecule type" value="Genomic_DNA"/>
</dbReference>
<proteinExistence type="predicted"/>
<dbReference type="Proteomes" id="UP000240971">
    <property type="component" value="Unassembled WGS sequence"/>
</dbReference>
<dbReference type="OrthoDB" id="846150at2"/>
<name>A0A2P8HHB1_CHINA</name>
<dbReference type="InterPro" id="IPR012338">
    <property type="entry name" value="Beta-lactam/transpept-like"/>
</dbReference>
<dbReference type="Pfam" id="PF00144">
    <property type="entry name" value="Beta-lactamase"/>
    <property type="match status" value="1"/>
</dbReference>
<reference evidence="2 3" key="1">
    <citation type="submission" date="2018-03" db="EMBL/GenBank/DDBJ databases">
        <title>Genomic Encyclopedia of Archaeal and Bacterial Type Strains, Phase II (KMG-II): from individual species to whole genera.</title>
        <authorList>
            <person name="Goeker M."/>
        </authorList>
    </citation>
    <scope>NUCLEOTIDE SEQUENCE [LARGE SCALE GENOMIC DNA]</scope>
    <source>
        <strain evidence="2 3">DSM 24859</strain>
    </source>
</reference>
<organism evidence="2 3">
    <name type="scientific">Chitinophaga niastensis</name>
    <dbReference type="NCBI Taxonomy" id="536980"/>
    <lineage>
        <taxon>Bacteria</taxon>
        <taxon>Pseudomonadati</taxon>
        <taxon>Bacteroidota</taxon>
        <taxon>Chitinophagia</taxon>
        <taxon>Chitinophagales</taxon>
        <taxon>Chitinophagaceae</taxon>
        <taxon>Chitinophaga</taxon>
    </lineage>
</organism>
<protein>
    <submittedName>
        <fullName evidence="2">Alkaline D-peptidase</fullName>
    </submittedName>
</protein>
<feature type="domain" description="Beta-lactamase-related" evidence="1">
    <location>
        <begin position="49"/>
        <end position="375"/>
    </location>
</feature>
<comment type="caution">
    <text evidence="2">The sequence shown here is derived from an EMBL/GenBank/DDBJ whole genome shotgun (WGS) entry which is preliminary data.</text>
</comment>
<sequence>MKTIQVLKVVVLAMFILFTISCKKNKDSPVPPTACNLGAGNHPNRNNYQRIIDNFMNAGAAGVSVTVISPEGTWSACGGKANIEDNIDLTPCHTLRIGSITKVFTAATILKLQEEGVLNIKDKINKYIPGSITDHIANANDVTIEQCLNHTSGIRDYLDQNVISGILNKQIIKYSAEENLKFIYDKSAYFSPGKGMIYSNANYLLLSTVIKYATGKNAFDVVTEKIIRPLQLQNTSASTELPGTLTRCYHDVDNNGIMKDFTYADNNAVGGVGALDGGIISNSYDVAKFMEALLTGKVISPASLAQMETFTDIDPSNLPDDLKYYKQYGLGLMKIETDQGTAIGHDGHVYGFIGKVFYLPVQKVTVAILLNGCSSKTTAVLNDKGMFNNLF</sequence>
<dbReference type="InterPro" id="IPR001466">
    <property type="entry name" value="Beta-lactam-related"/>
</dbReference>
<dbReference type="PROSITE" id="PS51257">
    <property type="entry name" value="PROKAR_LIPOPROTEIN"/>
    <property type="match status" value="1"/>
</dbReference>
<dbReference type="PANTHER" id="PTHR46825">
    <property type="entry name" value="D-ALANYL-D-ALANINE-CARBOXYPEPTIDASE/ENDOPEPTIDASE AMPH"/>
    <property type="match status" value="1"/>
</dbReference>
<dbReference type="InterPro" id="IPR050491">
    <property type="entry name" value="AmpC-like"/>
</dbReference>
<keyword evidence="3" id="KW-1185">Reference proteome</keyword>
<evidence type="ECO:0000313" key="2">
    <source>
        <dbReference type="EMBL" id="PSL45586.1"/>
    </source>
</evidence>
<accession>A0A2P8HHB1</accession>
<dbReference type="PANTHER" id="PTHR46825:SF7">
    <property type="entry name" value="D-ALANYL-D-ALANINE CARBOXYPEPTIDASE"/>
    <property type="match status" value="1"/>
</dbReference>
<dbReference type="AlphaFoldDB" id="A0A2P8HHB1"/>
<dbReference type="SUPFAM" id="SSF56601">
    <property type="entry name" value="beta-lactamase/transpeptidase-like"/>
    <property type="match status" value="1"/>
</dbReference>
<evidence type="ECO:0000313" key="3">
    <source>
        <dbReference type="Proteomes" id="UP000240971"/>
    </source>
</evidence>